<dbReference type="Proteomes" id="UP000070089">
    <property type="component" value="Unassembled WGS sequence"/>
</dbReference>
<dbReference type="AlphaFoldDB" id="A0A132NWU3"/>
<protein>
    <submittedName>
        <fullName evidence="2">Phosphatidylcholine-sterol O-acyltransferase</fullName>
    </submittedName>
</protein>
<dbReference type="OrthoDB" id="10251054at2759"/>
<gene>
    <name evidence="2" type="ORF">QR46_1494</name>
</gene>
<keyword evidence="2" id="KW-0012">Acyltransferase</keyword>
<dbReference type="GO" id="GO:0006629">
    <property type="term" value="P:lipid metabolic process"/>
    <property type="evidence" value="ECO:0007669"/>
    <property type="project" value="InterPro"/>
</dbReference>
<dbReference type="PANTHER" id="PTHR11440">
    <property type="entry name" value="LECITHIN-CHOLESTEROL ACYLTRANSFERASE-RELATED"/>
    <property type="match status" value="1"/>
</dbReference>
<dbReference type="GO" id="GO:0008374">
    <property type="term" value="F:O-acyltransferase activity"/>
    <property type="evidence" value="ECO:0007669"/>
    <property type="project" value="InterPro"/>
</dbReference>
<comment type="caution">
    <text evidence="2">The sequence shown here is derived from an EMBL/GenBank/DDBJ whole genome shotgun (WGS) entry which is preliminary data.</text>
</comment>
<dbReference type="SUPFAM" id="SSF53474">
    <property type="entry name" value="alpha/beta-Hydrolases"/>
    <property type="match status" value="1"/>
</dbReference>
<organism evidence="2 3">
    <name type="scientific">Giardia duodenalis assemblage B</name>
    <dbReference type="NCBI Taxonomy" id="1394984"/>
    <lineage>
        <taxon>Eukaryota</taxon>
        <taxon>Metamonada</taxon>
        <taxon>Diplomonadida</taxon>
        <taxon>Hexamitidae</taxon>
        <taxon>Giardiinae</taxon>
        <taxon>Giardia</taxon>
    </lineage>
</organism>
<evidence type="ECO:0000313" key="3">
    <source>
        <dbReference type="Proteomes" id="UP000070089"/>
    </source>
</evidence>
<dbReference type="InterPro" id="IPR003386">
    <property type="entry name" value="LACT/PDAT_acylTrfase"/>
</dbReference>
<dbReference type="VEuPathDB" id="GiardiaDB:QR46_1494"/>
<dbReference type="Gene3D" id="3.40.50.1820">
    <property type="entry name" value="alpha/beta hydrolase"/>
    <property type="match status" value="1"/>
</dbReference>
<keyword evidence="2" id="KW-0808">Transferase</keyword>
<name>A0A132NWU3_GIAIN</name>
<dbReference type="EMBL" id="JXTI01000030">
    <property type="protein sequence ID" value="KWX14530.1"/>
    <property type="molecule type" value="Genomic_DNA"/>
</dbReference>
<dbReference type="InterPro" id="IPR029058">
    <property type="entry name" value="AB_hydrolase_fold"/>
</dbReference>
<feature type="region of interest" description="Disordered" evidence="1">
    <location>
        <begin position="633"/>
        <end position="671"/>
    </location>
</feature>
<proteinExistence type="predicted"/>
<evidence type="ECO:0000313" key="2">
    <source>
        <dbReference type="EMBL" id="KWX14530.1"/>
    </source>
</evidence>
<accession>A0A132NWU3</accession>
<reference evidence="2 3" key="1">
    <citation type="journal article" date="2015" name="Mol. Biochem. Parasitol.">
        <title>Identification of polymorphic genes for use in assemblage B genotyping assays through comparative genomics of multiple assemblage B Giardia duodenalis isolates.</title>
        <authorList>
            <person name="Wielinga C."/>
            <person name="Thompson R.C."/>
            <person name="Monis P."/>
            <person name="Ryan U."/>
        </authorList>
    </citation>
    <scope>NUCLEOTIDE SEQUENCE [LARGE SCALE GENOMIC DNA]</scope>
    <source>
        <strain evidence="2 3">BAH15c1</strain>
    </source>
</reference>
<evidence type="ECO:0000256" key="1">
    <source>
        <dbReference type="SAM" id="MobiDB-lite"/>
    </source>
</evidence>
<dbReference type="Pfam" id="PF02450">
    <property type="entry name" value="LCAT"/>
    <property type="match status" value="1"/>
</dbReference>
<sequence length="858" mass="95701">MTEFFPAEEPYNLEGITDPDNLFNPPIILIPGVCGSLLIADNNEIAWLNETLTPYPQTSAKLMQYLYGSRDPITNEFVSFIERQGFSSVKAVPGLPGCSRLLNHKLTRLPGIAQKRLGVYYETFATYLSEKFGYREGVNLFAFTYDWRQALHIPSIQNAFEELLKTACRTTGQRCIVIGHSMGGLLVTTYMRLHLDWNDYIAKFVSLGVPYAGSGASGLIAAPCGYNLRMPFRPRVARGIQGPGGSMACLNLPAIDIAFRSCMFLRLAEKPQVPLLATITSQQQNHEQYKDVSRQTNLHEPLKLNRQVYKNKTPDIPALLLMEIEDEPNCIGENFDQVVTLLAKYCEPGFVVHPPIKLTKEKYVPFEAALDALPFPSETVNELPPDAKISWRWAVYSPGVDMYPHSTPIHGFQDLTTMQEYEQQVYEADEIDYGTILKESEVPDLRTLIARASLRDQNLSLRSIILQHCLSEVGTGRSMLPHVGELTGPDYNALDNLDTLLSSDAPEDTPSIVGHSAAFATGAYEHIHMNPLESTLGAAPICNPLTGMTLEGPNKLVEGGNSNTGTGDSISLPLNTVHIDTKAEASINTEAFINSVGHAFASPHYSYKSRIQTKDNFKKMIIIVKDMISQYKSNLRQHTSSPSRSMTPQGTQGSNVTSTTQESTAVSSGSTSNRFLYRPLSTLNFKEMGGPEIQEQYSLRCTTLLSQTKARPYADLLNSCVRPCTLDELIYKPSLDYWKQSKDILFTEIVYPENTELFRFYSLNGSNLQTAVHAYYDEILSSLYEVAYRKPKFIFSIGDGTVPLVSSLADPIPDRYVDDRVAFPEMGHFEMLQSKEVFELLVSFMGIRSFTGVHKSKK</sequence>